<accession>A0AAU8M0R5</accession>
<organism evidence="1">
    <name type="scientific">Candidatus Electrothrix aestuarii</name>
    <dbReference type="NCBI Taxonomy" id="3062594"/>
    <lineage>
        <taxon>Bacteria</taxon>
        <taxon>Pseudomonadati</taxon>
        <taxon>Thermodesulfobacteriota</taxon>
        <taxon>Desulfobulbia</taxon>
        <taxon>Desulfobulbales</taxon>
        <taxon>Desulfobulbaceae</taxon>
        <taxon>Candidatus Electrothrix</taxon>
    </lineage>
</organism>
<proteinExistence type="predicted"/>
<protein>
    <submittedName>
        <fullName evidence="1">Uncharacterized protein</fullName>
    </submittedName>
</protein>
<dbReference type="EMBL" id="CP159373">
    <property type="protein sequence ID" value="XCN74689.1"/>
    <property type="molecule type" value="Genomic_DNA"/>
</dbReference>
<reference evidence="1" key="1">
    <citation type="journal article" date="2024" name="Syst. Appl. Microbiol.">
        <title>First single-strain enrichments of Electrothrix cable bacteria, description of E. aestuarii sp. nov. and E. rattekaaiensis sp. nov., and proposal of a cable bacteria taxonomy following the rules of the SeqCode.</title>
        <authorList>
            <person name="Plum-Jensen L.E."/>
            <person name="Schramm A."/>
            <person name="Marshall I.P.G."/>
        </authorList>
    </citation>
    <scope>NUCLEOTIDE SEQUENCE</scope>
    <source>
        <strain evidence="1">Rat1</strain>
    </source>
</reference>
<dbReference type="AlphaFoldDB" id="A0AAU8M0R5"/>
<dbReference type="KEGG" id="eaj:Q3M24_08100"/>
<sequence length="82" mass="9411">MGLINWLKTTTFEGKIKKRTGSIKAVRGKGRLEIDLLEAKKDSEKTYRVNIVRYTVASYQFLPIVVSENELKQLAKLILNNE</sequence>
<reference evidence="1" key="2">
    <citation type="submission" date="2024-06" db="EMBL/GenBank/DDBJ databases">
        <authorList>
            <person name="Plum-Jensen L.E."/>
            <person name="Schramm A."/>
            <person name="Marshall I.P.G."/>
        </authorList>
    </citation>
    <scope>NUCLEOTIDE SEQUENCE</scope>
    <source>
        <strain evidence="1">Rat1</strain>
    </source>
</reference>
<evidence type="ECO:0000313" key="1">
    <source>
        <dbReference type="EMBL" id="XCN74689.1"/>
    </source>
</evidence>
<gene>
    <name evidence="1" type="ORF">Q3M24_08100</name>
</gene>
<name>A0AAU8M0R5_9BACT</name>